<gene>
    <name evidence="6" type="ORF">CTAYLR_000365</name>
</gene>
<dbReference type="Gene3D" id="3.40.720.10">
    <property type="entry name" value="Alkaline Phosphatase, subunit A"/>
    <property type="match status" value="1"/>
</dbReference>
<evidence type="ECO:0000256" key="2">
    <source>
        <dbReference type="ARBA" id="ARBA00022837"/>
    </source>
</evidence>
<evidence type="ECO:0000313" key="6">
    <source>
        <dbReference type="EMBL" id="KAJ8605169.1"/>
    </source>
</evidence>
<dbReference type="Pfam" id="PF00884">
    <property type="entry name" value="Sulfatase"/>
    <property type="match status" value="1"/>
</dbReference>
<evidence type="ECO:0000256" key="1">
    <source>
        <dbReference type="ARBA" id="ARBA00022723"/>
    </source>
</evidence>
<evidence type="ECO:0000256" key="4">
    <source>
        <dbReference type="SAM" id="Phobius"/>
    </source>
</evidence>
<dbReference type="PANTHER" id="PTHR10342">
    <property type="entry name" value="ARYLSULFATASE"/>
    <property type="match status" value="1"/>
</dbReference>
<keyword evidence="4" id="KW-0812">Transmembrane</keyword>
<keyword evidence="4" id="KW-0472">Membrane</keyword>
<proteinExistence type="predicted"/>
<dbReference type="EMBL" id="JAQMWT010000317">
    <property type="protein sequence ID" value="KAJ8605169.1"/>
    <property type="molecule type" value="Genomic_DNA"/>
</dbReference>
<dbReference type="InterPro" id="IPR017850">
    <property type="entry name" value="Alkaline_phosphatase_core_sf"/>
</dbReference>
<reference evidence="6" key="1">
    <citation type="submission" date="2023-01" db="EMBL/GenBank/DDBJ databases">
        <title>Metagenome sequencing of chrysophaentin producing Chrysophaeum taylorii.</title>
        <authorList>
            <person name="Davison J."/>
            <person name="Bewley C."/>
        </authorList>
    </citation>
    <scope>NUCLEOTIDE SEQUENCE</scope>
    <source>
        <strain evidence="6">NIES-1699</strain>
    </source>
</reference>
<keyword evidence="4" id="KW-1133">Transmembrane helix</keyword>
<dbReference type="PANTHER" id="PTHR10342:SF274">
    <property type="entry name" value="ARYLSULFATASE B"/>
    <property type="match status" value="1"/>
</dbReference>
<dbReference type="Proteomes" id="UP001230188">
    <property type="component" value="Unassembled WGS sequence"/>
</dbReference>
<dbReference type="GO" id="GO:0046872">
    <property type="term" value="F:metal ion binding"/>
    <property type="evidence" value="ECO:0007669"/>
    <property type="project" value="UniProtKB-KW"/>
</dbReference>
<protein>
    <recommendedName>
        <fullName evidence="5">Sulfatase N-terminal domain-containing protein</fullName>
    </recommendedName>
</protein>
<accession>A0AAD7UGS0</accession>
<evidence type="ECO:0000313" key="7">
    <source>
        <dbReference type="Proteomes" id="UP001230188"/>
    </source>
</evidence>
<dbReference type="GO" id="GO:0008484">
    <property type="term" value="F:sulfuric ester hydrolase activity"/>
    <property type="evidence" value="ECO:0007669"/>
    <property type="project" value="InterPro"/>
</dbReference>
<dbReference type="Gene3D" id="3.30.1120.10">
    <property type="match status" value="1"/>
</dbReference>
<organism evidence="6 7">
    <name type="scientific">Chrysophaeum taylorii</name>
    <dbReference type="NCBI Taxonomy" id="2483200"/>
    <lineage>
        <taxon>Eukaryota</taxon>
        <taxon>Sar</taxon>
        <taxon>Stramenopiles</taxon>
        <taxon>Ochrophyta</taxon>
        <taxon>Pelagophyceae</taxon>
        <taxon>Pelagomonadales</taxon>
        <taxon>Pelagomonadaceae</taxon>
        <taxon>Chrysophaeum</taxon>
    </lineage>
</organism>
<feature type="domain" description="Sulfatase N-terminal" evidence="5">
    <location>
        <begin position="68"/>
        <end position="417"/>
    </location>
</feature>
<keyword evidence="3" id="KW-0325">Glycoprotein</keyword>
<feature type="transmembrane region" description="Helical" evidence="4">
    <location>
        <begin position="28"/>
        <end position="45"/>
    </location>
</feature>
<keyword evidence="7" id="KW-1185">Reference proteome</keyword>
<keyword evidence="1" id="KW-0479">Metal-binding</keyword>
<evidence type="ECO:0000256" key="3">
    <source>
        <dbReference type="ARBA" id="ARBA00023180"/>
    </source>
</evidence>
<dbReference type="InterPro" id="IPR047115">
    <property type="entry name" value="ARSB"/>
</dbReference>
<comment type="caution">
    <text evidence="6">The sequence shown here is derived from an EMBL/GenBank/DDBJ whole genome shotgun (WGS) entry which is preliminary data.</text>
</comment>
<keyword evidence="2" id="KW-0106">Calcium</keyword>
<dbReference type="SUPFAM" id="SSF53649">
    <property type="entry name" value="Alkaline phosphatase-like"/>
    <property type="match status" value="1"/>
</dbReference>
<evidence type="ECO:0000259" key="5">
    <source>
        <dbReference type="Pfam" id="PF00884"/>
    </source>
</evidence>
<name>A0AAD7UGS0_9STRA</name>
<dbReference type="InterPro" id="IPR000917">
    <property type="entry name" value="Sulfatase_N"/>
</dbReference>
<dbReference type="AlphaFoldDB" id="A0AAD7UGS0"/>
<sequence>MMKAWRQGYEAVAGSEVEKRRSWKATRMVATTTLAAVAVVILWYASGPKIMSGRREATTVSSSVSSKPNIVHIIFDDVGFNDLWESSDLEPARAVPNMTFLATRGVVLSNYYGQSYCTPARAALLTGKFPHKLGFAGADVRGGVTEVLALDNYSIPLGHALVPEVLKTKGYSTHGIGKWNVGHCNEAYLPWNRGFDTFLGYFSDGIDYVSHRADSIAAPRSGKGYIPIGNGTEFELLDLQFYEDPDEFEWTTAVEEHGGTYTSTLFAGEAARRIRGARGPAYVWLGYHGMHDNEGVANFNGTDDAYWDACNASATRCAFGKGLREIDDGVGAILGELRGKNTDFVMVLHSDNGGYPCGAHCSGNNYPLRGLKFFDFEGAVRVPALIYSNLFLPASGTYYAGLMHHVDWLATFASIAGGVLGDDDFDSVDHWEEIRRVARGEVLESNYKLRSEIVFSVDSKHASVRKYQYKLLLRRSYSGWYPPLEKNKSYDSCSAPSNDDYIFDLDNDPEEQENLWDHPKYANVKADLVQWAQDLYAREYFHLPLPRSDQLTSEIADAIYASTNNHSDWKVLVPWGCHLLYREKNIDI</sequence>